<organism evidence="2 3">
    <name type="scientific">Luedemannella helvata</name>
    <dbReference type="NCBI Taxonomy" id="349315"/>
    <lineage>
        <taxon>Bacteria</taxon>
        <taxon>Bacillati</taxon>
        <taxon>Actinomycetota</taxon>
        <taxon>Actinomycetes</taxon>
        <taxon>Micromonosporales</taxon>
        <taxon>Micromonosporaceae</taxon>
        <taxon>Luedemannella</taxon>
    </lineage>
</organism>
<gene>
    <name evidence="2" type="ORF">GCM10009681_54990</name>
</gene>
<sequence length="477" mass="50874">MNRSDITPGYELVVAADWLPVRNDGGQVTWRDRPGGIARALGQQVAARRGAWVGRDGGDGLAEGPYEGLWLHPLRLDPDLADDYYHGHCVQTVAALAQGCGPVEFRAPWREAYRQVNRQFAATVARLAAPGGTVWIHDHHLQLVPAALRRARPDLRIGFFLHGLFPPVEAFLRQPLRRELLTGLLGADVVGFQQAHSARNFLDLARDLGGLRGGDTTVQVGARTVAVHTAPTSIDAGVIEGLATDPDVRERAAGIRASLGDPDVVLLSVGRPDPAEGVEGLLDAYDGLLASGRLDPARTVLVHLSTCGDEADTVQPERLARVHRKVAQINGEFARVGRPVVHDLCHELDRAELVAFYVAADVLLALPLRQGMTLTAKEYVAARAADTGQVVLSEFTGAAIDLPEALVVNPHDADAVADAVTVAARTSNQPGAGMRTMRDRVRRADLSTWADGFLAALAAPLAAGSARPGPLADEMSS</sequence>
<evidence type="ECO:0000256" key="1">
    <source>
        <dbReference type="ARBA" id="ARBA00008799"/>
    </source>
</evidence>
<dbReference type="Gene3D" id="3.40.50.2000">
    <property type="entry name" value="Glycogen Phosphorylase B"/>
    <property type="match status" value="2"/>
</dbReference>
<dbReference type="Proteomes" id="UP001500655">
    <property type="component" value="Unassembled WGS sequence"/>
</dbReference>
<protein>
    <submittedName>
        <fullName evidence="2">Trehalose-6-phosphate synthase</fullName>
    </submittedName>
</protein>
<accession>A0ABP4XC44</accession>
<comment type="similarity">
    <text evidence="1">Belongs to the glycosyltransferase 20 family.</text>
</comment>
<name>A0ABP4XC44_9ACTN</name>
<dbReference type="InterPro" id="IPR001830">
    <property type="entry name" value="Glyco_trans_20"/>
</dbReference>
<comment type="caution">
    <text evidence="2">The sequence shown here is derived from an EMBL/GenBank/DDBJ whole genome shotgun (WGS) entry which is preliminary data.</text>
</comment>
<dbReference type="Pfam" id="PF00982">
    <property type="entry name" value="Glyco_transf_20"/>
    <property type="match status" value="1"/>
</dbReference>
<keyword evidence="3" id="KW-1185">Reference proteome</keyword>
<proteinExistence type="inferred from homology"/>
<evidence type="ECO:0000313" key="2">
    <source>
        <dbReference type="EMBL" id="GAA1776721.1"/>
    </source>
</evidence>
<dbReference type="SUPFAM" id="SSF53756">
    <property type="entry name" value="UDP-Glycosyltransferase/glycogen phosphorylase"/>
    <property type="match status" value="1"/>
</dbReference>
<dbReference type="EMBL" id="BAAALS010000049">
    <property type="protein sequence ID" value="GAA1776721.1"/>
    <property type="molecule type" value="Genomic_DNA"/>
</dbReference>
<dbReference type="PANTHER" id="PTHR10788:SF106">
    <property type="entry name" value="BCDNA.GH08860"/>
    <property type="match status" value="1"/>
</dbReference>
<reference evidence="3" key="1">
    <citation type="journal article" date="2019" name="Int. J. Syst. Evol. Microbiol.">
        <title>The Global Catalogue of Microorganisms (GCM) 10K type strain sequencing project: providing services to taxonomists for standard genome sequencing and annotation.</title>
        <authorList>
            <consortium name="The Broad Institute Genomics Platform"/>
            <consortium name="The Broad Institute Genome Sequencing Center for Infectious Disease"/>
            <person name="Wu L."/>
            <person name="Ma J."/>
        </authorList>
    </citation>
    <scope>NUCLEOTIDE SEQUENCE [LARGE SCALE GENOMIC DNA]</scope>
    <source>
        <strain evidence="3">JCM 13249</strain>
    </source>
</reference>
<dbReference type="RefSeq" id="WP_344088355.1">
    <property type="nucleotide sequence ID" value="NZ_BAAALS010000049.1"/>
</dbReference>
<evidence type="ECO:0000313" key="3">
    <source>
        <dbReference type="Proteomes" id="UP001500655"/>
    </source>
</evidence>
<dbReference type="PANTHER" id="PTHR10788">
    <property type="entry name" value="TREHALOSE-6-PHOSPHATE SYNTHASE"/>
    <property type="match status" value="1"/>
</dbReference>